<feature type="region of interest" description="Disordered" evidence="1">
    <location>
        <begin position="1209"/>
        <end position="1240"/>
    </location>
</feature>
<feature type="region of interest" description="Disordered" evidence="1">
    <location>
        <begin position="422"/>
        <end position="453"/>
    </location>
</feature>
<evidence type="ECO:0000313" key="3">
    <source>
        <dbReference type="Proteomes" id="UP001285908"/>
    </source>
</evidence>
<feature type="compositionally biased region" description="Polar residues" evidence="1">
    <location>
        <begin position="1221"/>
        <end position="1233"/>
    </location>
</feature>
<feature type="compositionally biased region" description="Polar residues" evidence="1">
    <location>
        <begin position="444"/>
        <end position="453"/>
    </location>
</feature>
<dbReference type="SUPFAM" id="SSF56112">
    <property type="entry name" value="Protein kinase-like (PK-like)"/>
    <property type="match status" value="1"/>
</dbReference>
<dbReference type="GeneID" id="87869787"/>
<feature type="region of interest" description="Disordered" evidence="1">
    <location>
        <begin position="1043"/>
        <end position="1078"/>
    </location>
</feature>
<dbReference type="Proteomes" id="UP001285908">
    <property type="component" value="Unassembled WGS sequence"/>
</dbReference>
<feature type="region of interest" description="Disordered" evidence="1">
    <location>
        <begin position="1150"/>
        <end position="1178"/>
    </location>
</feature>
<feature type="region of interest" description="Disordered" evidence="1">
    <location>
        <begin position="1264"/>
        <end position="1295"/>
    </location>
</feature>
<proteinExistence type="predicted"/>
<feature type="compositionally biased region" description="Gly residues" evidence="1">
    <location>
        <begin position="1163"/>
        <end position="1173"/>
    </location>
</feature>
<feature type="region of interest" description="Disordered" evidence="1">
    <location>
        <begin position="562"/>
        <end position="612"/>
    </location>
</feature>
<dbReference type="PANTHER" id="PTHR37542:SF2">
    <property type="entry name" value="PROTEIN KINASE DOMAIN-CONTAINING PROTEIN"/>
    <property type="match status" value="1"/>
</dbReference>
<organism evidence="2 3">
    <name type="scientific">Neurospora hispaniola</name>
    <dbReference type="NCBI Taxonomy" id="588809"/>
    <lineage>
        <taxon>Eukaryota</taxon>
        <taxon>Fungi</taxon>
        <taxon>Dikarya</taxon>
        <taxon>Ascomycota</taxon>
        <taxon>Pezizomycotina</taxon>
        <taxon>Sordariomycetes</taxon>
        <taxon>Sordariomycetidae</taxon>
        <taxon>Sordariales</taxon>
        <taxon>Sordariaceae</taxon>
        <taxon>Neurospora</taxon>
    </lineage>
</organism>
<evidence type="ECO:0000256" key="1">
    <source>
        <dbReference type="SAM" id="MobiDB-lite"/>
    </source>
</evidence>
<dbReference type="InterPro" id="IPR011009">
    <property type="entry name" value="Kinase-like_dom_sf"/>
</dbReference>
<dbReference type="PANTHER" id="PTHR37542">
    <property type="entry name" value="HELO DOMAIN-CONTAINING PROTEIN-RELATED"/>
    <property type="match status" value="1"/>
</dbReference>
<dbReference type="InterPro" id="IPR038305">
    <property type="entry name" value="HeLo_sf"/>
</dbReference>
<feature type="region of interest" description="Disordered" evidence="1">
    <location>
        <begin position="857"/>
        <end position="881"/>
    </location>
</feature>
<gene>
    <name evidence="2" type="ORF">B0T23DRAFT_129399</name>
</gene>
<dbReference type="Gene3D" id="1.20.120.1020">
    <property type="entry name" value="Prion-inhibition and propagation, HeLo domain"/>
    <property type="match status" value="1"/>
</dbReference>
<feature type="compositionally biased region" description="Acidic residues" evidence="1">
    <location>
        <begin position="872"/>
        <end position="881"/>
    </location>
</feature>
<comment type="caution">
    <text evidence="2">The sequence shown here is derived from an EMBL/GenBank/DDBJ whole genome shotgun (WGS) entry which is preliminary data.</text>
</comment>
<evidence type="ECO:0000313" key="2">
    <source>
        <dbReference type="EMBL" id="KAK3495235.1"/>
    </source>
</evidence>
<reference evidence="2 3" key="1">
    <citation type="journal article" date="2023" name="Mol. Phylogenet. Evol.">
        <title>Genome-scale phylogeny and comparative genomics of the fungal order Sordariales.</title>
        <authorList>
            <person name="Hensen N."/>
            <person name="Bonometti L."/>
            <person name="Westerberg I."/>
            <person name="Brannstrom I.O."/>
            <person name="Guillou S."/>
            <person name="Cros-Aarteil S."/>
            <person name="Calhoun S."/>
            <person name="Haridas S."/>
            <person name="Kuo A."/>
            <person name="Mondo S."/>
            <person name="Pangilinan J."/>
            <person name="Riley R."/>
            <person name="LaButti K."/>
            <person name="Andreopoulos B."/>
            <person name="Lipzen A."/>
            <person name="Chen C."/>
            <person name="Yan M."/>
            <person name="Daum C."/>
            <person name="Ng V."/>
            <person name="Clum A."/>
            <person name="Steindorff A."/>
            <person name="Ohm R.A."/>
            <person name="Martin F."/>
            <person name="Silar P."/>
            <person name="Natvig D.O."/>
            <person name="Lalanne C."/>
            <person name="Gautier V."/>
            <person name="Ament-Velasquez S.L."/>
            <person name="Kruys A."/>
            <person name="Hutchinson M.I."/>
            <person name="Powell A.J."/>
            <person name="Barry K."/>
            <person name="Miller A.N."/>
            <person name="Grigoriev I.V."/>
            <person name="Debuchy R."/>
            <person name="Gladieux P."/>
            <person name="Hiltunen Thoren M."/>
            <person name="Johannesson H."/>
        </authorList>
    </citation>
    <scope>NUCLEOTIDE SEQUENCE [LARGE SCALE GENOMIC DNA]</scope>
    <source>
        <strain evidence="2 3">FGSC 10403</strain>
    </source>
</reference>
<protein>
    <recommendedName>
        <fullName evidence="4">Protein kinase domain-containing protein</fullName>
    </recommendedName>
</protein>
<evidence type="ECO:0008006" key="4">
    <source>
        <dbReference type="Google" id="ProtNLM"/>
    </source>
</evidence>
<dbReference type="RefSeq" id="XP_062694664.1">
    <property type="nucleotide sequence ID" value="XM_062832165.1"/>
</dbReference>
<accession>A0AAJ0IBE8</accession>
<feature type="compositionally biased region" description="Acidic residues" evidence="1">
    <location>
        <begin position="1283"/>
        <end position="1295"/>
    </location>
</feature>
<feature type="compositionally biased region" description="Polar residues" evidence="1">
    <location>
        <begin position="1151"/>
        <end position="1162"/>
    </location>
</feature>
<feature type="region of interest" description="Disordered" evidence="1">
    <location>
        <begin position="171"/>
        <end position="195"/>
    </location>
</feature>
<name>A0AAJ0IBE8_9PEZI</name>
<keyword evidence="3" id="KW-1185">Reference proteome</keyword>
<dbReference type="EMBL" id="JAULSX010000003">
    <property type="protein sequence ID" value="KAK3495235.1"/>
    <property type="molecule type" value="Genomic_DNA"/>
</dbReference>
<feature type="compositionally biased region" description="Polar residues" evidence="1">
    <location>
        <begin position="1058"/>
        <end position="1072"/>
    </location>
</feature>
<sequence>MASGIPMGGFQLGPSLNRRLSRLYNDTKKSSDFVKEPVQHAEADPEIKSLHRKLKIQKDRLVSWGLEWSDPTHSAEVYIDSSLSKAGLSEVVGSIMSTIKDILAEAEPLWNSSKQLTGETNEPYQPPKRGEKIRMVVWDKNRFEDLIRDLTTSIDTLYDLSRTRSSYAQHSSAARERLQRAVSSPTEDYRPFESTRIQTPQQIDPSTLMNLRDMQAVPMTEAGSQEPGTREIVFMGKQAYAELMQRMGAQIPYGPLLLEYAPFDSLYSITGITPPMAKFERLSSGLQADPQRSSSSWTGLPRLLAYFEDMENSRFGLVYRFPRTFNAVTYENLTQNPLYSMCSLGDLLARPDFEPKLEAKFRLAANLANTVFDMHARGITHGNLLIDNISFCNAVSTDPEISGMSRGEVDIRRPLVSSFDLFSDPQSQDEPEPFTPYRHPLDPKNSTQSPFSNNADSKTLDLYSLAMILISVGLWNKLENILPDVQNPVVPDTILDQLAIRCGTLYMKAVQTCLRAVDQEIGGQHTVDEIARHVEFKASRYLEACCILDGVSNLEERLGDDLTPAPTAVQVPSEPVASGSGSSKETKSEKPHVGTPTPKACKSEESDPPITVVPVNPELEVRAKIQARQEKESKEKARLYPHVPLPPDVVEQWNSVLMPEINSALKTFYRKNPESVEISLESIGESPQRTKPTILVVCTSVNKVRAILKKKLGVLFDGTRSNLGLKVCKGQVLRSRKQVINRSMADPEDTGDVIAANPSYQPTPQNGASIGAWIGDRHLPPVSLGGLIVVDDKPYGMTVHHMLDDPDSGQAADDDTRSMAGGGLNDLAAWYAQQYSNTDESSPESSENDDYACEFSDTDSEAYSESAITSEASDDGDYYEEEEQFTEPGDIPGIEPGCGEGFIITQPALDDVASDFYPSAEDKDQDHLDTFRVGEMYASSGIRRRKENGLVHEIDWALFEFEDDRQPSDNFIPKASNKHTRLSSIPLDQIPTILPTSIAPSHTLPGLQVQCMARTSGLQTGTILPTLTSVKILGRASPSHTYQISGTPSLGLVPNRPNRPSGSGDQTINSRRQPLPMGIPGDSGAWVVERDGGSVCGHILAWSSRKRVAYICPMEVLVRDIAEVLEAEEIRLPGPTGAIIYQSYEDRTPGVSRQASKSSTRTVGGGYGGGGGQSISRQTSAASARTYIGQQDFGSAGLGRTFSRGSAFAGIGPPGYDDYPVNQNEPGRQSSVRRSQKQVEEEYLPAYSELKQAQAVAAAGLYRQGEMPGNNNSNNNDNNRNDDDNDGYDEGVEDLEHDFKDLAALEGAMPFGVERWGTGFA</sequence>